<evidence type="ECO:0000256" key="4">
    <source>
        <dbReference type="ARBA" id="ARBA00005884"/>
    </source>
</evidence>
<dbReference type="GO" id="GO:0016567">
    <property type="term" value="P:protein ubiquitination"/>
    <property type="evidence" value="ECO:0007669"/>
    <property type="project" value="InterPro"/>
</dbReference>
<dbReference type="GO" id="GO:0008270">
    <property type="term" value="F:zinc ion binding"/>
    <property type="evidence" value="ECO:0007669"/>
    <property type="project" value="UniProtKB-KW"/>
</dbReference>
<evidence type="ECO:0000256" key="6">
    <source>
        <dbReference type="ARBA" id="ARBA00022679"/>
    </source>
</evidence>
<keyword evidence="6" id="KW-0808">Transferase</keyword>
<evidence type="ECO:0000256" key="12">
    <source>
        <dbReference type="PROSITE-ProRule" id="PRU00175"/>
    </source>
</evidence>
<evidence type="ECO:0000313" key="16">
    <source>
        <dbReference type="Proteomes" id="UP000092600"/>
    </source>
</evidence>
<dbReference type="EC" id="2.3.2.31" evidence="5"/>
<dbReference type="GO" id="GO:0061630">
    <property type="term" value="F:ubiquitin protein ligase activity"/>
    <property type="evidence" value="ECO:0007669"/>
    <property type="project" value="UniProtKB-EC"/>
</dbReference>
<dbReference type="InterPro" id="IPR017907">
    <property type="entry name" value="Znf_RING_CS"/>
</dbReference>
<dbReference type="PROSITE" id="PS51873">
    <property type="entry name" value="TRIAD"/>
    <property type="match status" value="1"/>
</dbReference>
<evidence type="ECO:0000313" key="15">
    <source>
        <dbReference type="EMBL" id="OAY68812.1"/>
    </source>
</evidence>
<comment type="caution">
    <text evidence="15">The sequence shown here is derived from an EMBL/GenBank/DDBJ whole genome shotgun (WGS) entry which is preliminary data.</text>
</comment>
<dbReference type="GO" id="GO:0004523">
    <property type="term" value="F:RNA-DNA hybrid ribonuclease activity"/>
    <property type="evidence" value="ECO:0007669"/>
    <property type="project" value="InterPro"/>
</dbReference>
<dbReference type="InterPro" id="IPR036397">
    <property type="entry name" value="RNaseH_sf"/>
</dbReference>
<dbReference type="InterPro" id="IPR001841">
    <property type="entry name" value="Znf_RING"/>
</dbReference>
<feature type="non-terminal residue" evidence="15">
    <location>
        <position position="490"/>
    </location>
</feature>
<dbReference type="InterPro" id="IPR012337">
    <property type="entry name" value="RNaseH-like_sf"/>
</dbReference>
<dbReference type="SMART" id="SM00647">
    <property type="entry name" value="IBR"/>
    <property type="match status" value="1"/>
</dbReference>
<keyword evidence="9 12" id="KW-0863">Zinc-finger</keyword>
<dbReference type="FunFam" id="3.30.420.10:FF:000076">
    <property type="entry name" value="RBR-type E3 ubiquitin transferase"/>
    <property type="match status" value="1"/>
</dbReference>
<dbReference type="PANTHER" id="PTHR11685">
    <property type="entry name" value="RBR FAMILY RING FINGER AND IBR DOMAIN-CONTAINING"/>
    <property type="match status" value="1"/>
</dbReference>
<comment type="similarity">
    <text evidence="4">Belongs to the RBR family. Ariadne subfamily.</text>
</comment>
<dbReference type="Gene3D" id="3.30.420.10">
    <property type="entry name" value="Ribonuclease H-like superfamily/Ribonuclease H"/>
    <property type="match status" value="1"/>
</dbReference>
<dbReference type="STRING" id="4615.A0A199UVH6"/>
<evidence type="ECO:0000256" key="8">
    <source>
        <dbReference type="ARBA" id="ARBA00022737"/>
    </source>
</evidence>
<evidence type="ECO:0000256" key="11">
    <source>
        <dbReference type="ARBA" id="ARBA00022833"/>
    </source>
</evidence>
<sequence>MAARSAESDLDLAFRLQMEEAMAASLALLPSSSASASAAAAPSSSSAVAIAGKGEGDGGDLVFVLGLQALELERFRQERKDSEETQAERRRVADDLRRRAHDGRFAHDILMMPDEEWDEFGDDFERPMGPGPGPGRGGDGEAEEPFRLYFKGMASAKEEGSSVIFGAIGVAVCDPRDNLVLKIQKPMPAEATSREMLETKALIEGLNAAISLGIKRINVFSDYKVLYNHLTGKWIVRQRKVANTINQVSLLQRKFEGYRMFLLPRNHVKYVFKFAKDVIDSQITKKADVSPSKNTKETCIICLEATDSSEMFAVDGCSHHFCFSCMKQHAEVKLLHGMLPSCPHDGCNMKLNVESSRKFLSPKLLEIMTQRIKEESIPAAEKVYCPNPKCSALMSLDEAMRPQQESSFSKKPFVDTSGLRVCIKCNGPFCIKCKVLWHDQMSCYDYKRLHPHPRPEDAKLQSLARQKLWRQCTKCNNMIELAEGCFHMTC</sequence>
<dbReference type="SUPFAM" id="SSF57850">
    <property type="entry name" value="RING/U-box"/>
    <property type="match status" value="2"/>
</dbReference>
<gene>
    <name evidence="15" type="ORF">ACMD2_27304</name>
</gene>
<evidence type="ECO:0000259" key="14">
    <source>
        <dbReference type="PROSITE" id="PS51873"/>
    </source>
</evidence>
<evidence type="ECO:0000256" key="3">
    <source>
        <dbReference type="ARBA" id="ARBA00003976"/>
    </source>
</evidence>
<protein>
    <recommendedName>
        <fullName evidence="5">RBR-type E3 ubiquitin transferase</fullName>
        <ecNumber evidence="5">2.3.2.31</ecNumber>
    </recommendedName>
</protein>
<dbReference type="Proteomes" id="UP000092600">
    <property type="component" value="Unassembled WGS sequence"/>
</dbReference>
<keyword evidence="7" id="KW-0479">Metal-binding</keyword>
<dbReference type="CDD" id="cd22582">
    <property type="entry name" value="BRcat_RBR_unk"/>
    <property type="match status" value="1"/>
</dbReference>
<dbReference type="Pfam" id="PF01485">
    <property type="entry name" value="IBR"/>
    <property type="match status" value="1"/>
</dbReference>
<keyword evidence="10" id="KW-0833">Ubl conjugation pathway</keyword>
<proteinExistence type="inferred from homology"/>
<dbReference type="InterPro" id="IPR044066">
    <property type="entry name" value="TRIAD_supradom"/>
</dbReference>
<comment type="function">
    <text evidence="3">Might act as an E3 ubiquitin-protein ligase, or as part of E3 complex, which accepts ubiquitin from specific E2 ubiquitin-conjugating enzymes and then transfers it to substrates.</text>
</comment>
<dbReference type="AlphaFoldDB" id="A0A199UVH6"/>
<evidence type="ECO:0000256" key="5">
    <source>
        <dbReference type="ARBA" id="ARBA00012251"/>
    </source>
</evidence>
<dbReference type="FunFam" id="3.30.40.10:FF:000230">
    <property type="entry name" value="RBR-type E3 ubiquitin transferase"/>
    <property type="match status" value="1"/>
</dbReference>
<dbReference type="SUPFAM" id="SSF53098">
    <property type="entry name" value="Ribonuclease H-like"/>
    <property type="match status" value="1"/>
</dbReference>
<organism evidence="15 16">
    <name type="scientific">Ananas comosus</name>
    <name type="common">Pineapple</name>
    <name type="synonym">Ananas ananas</name>
    <dbReference type="NCBI Taxonomy" id="4615"/>
    <lineage>
        <taxon>Eukaryota</taxon>
        <taxon>Viridiplantae</taxon>
        <taxon>Streptophyta</taxon>
        <taxon>Embryophyta</taxon>
        <taxon>Tracheophyta</taxon>
        <taxon>Spermatophyta</taxon>
        <taxon>Magnoliopsida</taxon>
        <taxon>Liliopsida</taxon>
        <taxon>Poales</taxon>
        <taxon>Bromeliaceae</taxon>
        <taxon>Bromelioideae</taxon>
        <taxon>Ananas</taxon>
    </lineage>
</organism>
<dbReference type="InterPro" id="IPR013083">
    <property type="entry name" value="Znf_RING/FYVE/PHD"/>
</dbReference>
<comment type="catalytic activity">
    <reaction evidence="1">
        <text>[E2 ubiquitin-conjugating enzyme]-S-ubiquitinyl-L-cysteine + [acceptor protein]-L-lysine = [E2 ubiquitin-conjugating enzyme]-L-cysteine + [acceptor protein]-N(6)-ubiquitinyl-L-lysine.</text>
        <dbReference type="EC" id="2.3.2.31"/>
    </reaction>
</comment>
<name>A0A199UVH6_ANACO</name>
<dbReference type="EMBL" id="LSRQ01004728">
    <property type="protein sequence ID" value="OAY68812.1"/>
    <property type="molecule type" value="Genomic_DNA"/>
</dbReference>
<feature type="domain" description="RING-type" evidence="13">
    <location>
        <begin position="299"/>
        <end position="345"/>
    </location>
</feature>
<comment type="cofactor">
    <cofactor evidence="2">
        <name>Zn(2+)</name>
        <dbReference type="ChEBI" id="CHEBI:29105"/>
    </cofactor>
</comment>
<reference evidence="15 16" key="1">
    <citation type="journal article" date="2016" name="DNA Res.">
        <title>The draft genome of MD-2 pineapple using hybrid error correction of long reads.</title>
        <authorList>
            <person name="Redwan R.M."/>
            <person name="Saidin A."/>
            <person name="Kumar S.V."/>
        </authorList>
    </citation>
    <scope>NUCLEOTIDE SEQUENCE [LARGE SCALE GENOMIC DNA]</scope>
    <source>
        <strain evidence="16">cv. MD2</strain>
        <tissue evidence="15">Leaf</tissue>
    </source>
</reference>
<evidence type="ECO:0000256" key="10">
    <source>
        <dbReference type="ARBA" id="ARBA00022786"/>
    </source>
</evidence>
<feature type="domain" description="RING-type" evidence="14">
    <location>
        <begin position="295"/>
        <end position="490"/>
    </location>
</feature>
<dbReference type="Gene3D" id="1.20.120.1750">
    <property type="match status" value="1"/>
</dbReference>
<accession>A0A199UVH6</accession>
<evidence type="ECO:0000256" key="1">
    <source>
        <dbReference type="ARBA" id="ARBA00001798"/>
    </source>
</evidence>
<dbReference type="InterPro" id="IPR031127">
    <property type="entry name" value="E3_UB_ligase_RBR"/>
</dbReference>
<dbReference type="PROSITE" id="PS50089">
    <property type="entry name" value="ZF_RING_2"/>
    <property type="match status" value="1"/>
</dbReference>
<dbReference type="PROSITE" id="PS00518">
    <property type="entry name" value="ZF_RING_1"/>
    <property type="match status" value="1"/>
</dbReference>
<dbReference type="InterPro" id="IPR002156">
    <property type="entry name" value="RNaseH_domain"/>
</dbReference>
<dbReference type="GO" id="GO:0003676">
    <property type="term" value="F:nucleic acid binding"/>
    <property type="evidence" value="ECO:0007669"/>
    <property type="project" value="InterPro"/>
</dbReference>
<dbReference type="Gene3D" id="3.30.40.10">
    <property type="entry name" value="Zinc/RING finger domain, C3HC4 (zinc finger)"/>
    <property type="match status" value="1"/>
</dbReference>
<evidence type="ECO:0000259" key="13">
    <source>
        <dbReference type="PROSITE" id="PS50089"/>
    </source>
</evidence>
<keyword evidence="8" id="KW-0677">Repeat</keyword>
<dbReference type="InterPro" id="IPR002867">
    <property type="entry name" value="IBR_dom"/>
</dbReference>
<evidence type="ECO:0000256" key="2">
    <source>
        <dbReference type="ARBA" id="ARBA00001947"/>
    </source>
</evidence>
<keyword evidence="11" id="KW-0862">Zinc</keyword>
<evidence type="ECO:0000256" key="9">
    <source>
        <dbReference type="ARBA" id="ARBA00022771"/>
    </source>
</evidence>
<evidence type="ECO:0000256" key="7">
    <source>
        <dbReference type="ARBA" id="ARBA00022723"/>
    </source>
</evidence>
<dbReference type="Pfam" id="PF13456">
    <property type="entry name" value="RVT_3"/>
    <property type="match status" value="1"/>
</dbReference>